<feature type="region of interest" description="Disordered" evidence="1">
    <location>
        <begin position="178"/>
        <end position="204"/>
    </location>
</feature>
<accession>A0ABD1XH99</accession>
<evidence type="ECO:0000313" key="3">
    <source>
        <dbReference type="EMBL" id="KAL2608327.1"/>
    </source>
</evidence>
<name>A0ABD1XH99_9MARC</name>
<gene>
    <name evidence="3" type="ORF">R1flu_026900</name>
</gene>
<keyword evidence="2" id="KW-0472">Membrane</keyword>
<dbReference type="EMBL" id="JBHFFA010000008">
    <property type="protein sequence ID" value="KAL2608327.1"/>
    <property type="molecule type" value="Genomic_DNA"/>
</dbReference>
<organism evidence="3 4">
    <name type="scientific">Riccia fluitans</name>
    <dbReference type="NCBI Taxonomy" id="41844"/>
    <lineage>
        <taxon>Eukaryota</taxon>
        <taxon>Viridiplantae</taxon>
        <taxon>Streptophyta</taxon>
        <taxon>Embryophyta</taxon>
        <taxon>Marchantiophyta</taxon>
        <taxon>Marchantiopsida</taxon>
        <taxon>Marchantiidae</taxon>
        <taxon>Marchantiales</taxon>
        <taxon>Ricciaceae</taxon>
        <taxon>Riccia</taxon>
    </lineage>
</organism>
<evidence type="ECO:0000313" key="4">
    <source>
        <dbReference type="Proteomes" id="UP001605036"/>
    </source>
</evidence>
<proteinExistence type="predicted"/>
<evidence type="ECO:0000256" key="2">
    <source>
        <dbReference type="SAM" id="Phobius"/>
    </source>
</evidence>
<keyword evidence="2" id="KW-0812">Transmembrane</keyword>
<feature type="compositionally biased region" description="Basic and acidic residues" evidence="1">
    <location>
        <begin position="178"/>
        <end position="195"/>
    </location>
</feature>
<protein>
    <submittedName>
        <fullName evidence="3">Uncharacterized protein</fullName>
    </submittedName>
</protein>
<evidence type="ECO:0000256" key="1">
    <source>
        <dbReference type="SAM" id="MobiDB-lite"/>
    </source>
</evidence>
<reference evidence="3 4" key="1">
    <citation type="submission" date="2024-09" db="EMBL/GenBank/DDBJ databases">
        <title>Chromosome-scale assembly of Riccia fluitans.</title>
        <authorList>
            <person name="Paukszto L."/>
            <person name="Sawicki J."/>
            <person name="Karawczyk K."/>
            <person name="Piernik-Szablinska J."/>
            <person name="Szczecinska M."/>
            <person name="Mazdziarz M."/>
        </authorList>
    </citation>
    <scope>NUCLEOTIDE SEQUENCE [LARGE SCALE GENOMIC DNA]</scope>
    <source>
        <strain evidence="3">Rf_01</strain>
        <tissue evidence="3">Aerial parts of the thallus</tissue>
    </source>
</reference>
<feature type="transmembrane region" description="Helical" evidence="2">
    <location>
        <begin position="138"/>
        <end position="157"/>
    </location>
</feature>
<dbReference type="AlphaFoldDB" id="A0ABD1XH99"/>
<dbReference type="Proteomes" id="UP001605036">
    <property type="component" value="Unassembled WGS sequence"/>
</dbReference>
<sequence>MIAFVSAAQPQSSGWPLHHVAVEYYAVMELLLLLADLRYVLLSRGGYLHPYAEDDARHNLSHVYIASCLCSHIFDIYRKVIGAEIPVNLHQVTKVSEKGSAHLEVQLTIRTVIRKLTGEEVCQSVQGVNEALDSILEMVVGTCGCFACWIFLSRPVFRMRSRRGDQRSVCLDSFEKVPKARGDARKARSEGGKDGVDDDGEDSERAKLRVGLNSAII</sequence>
<keyword evidence="2" id="KW-1133">Transmembrane helix</keyword>
<comment type="caution">
    <text evidence="3">The sequence shown here is derived from an EMBL/GenBank/DDBJ whole genome shotgun (WGS) entry which is preliminary data.</text>
</comment>
<keyword evidence="4" id="KW-1185">Reference proteome</keyword>